<dbReference type="PROSITE" id="PS50846">
    <property type="entry name" value="HMA_2"/>
    <property type="match status" value="1"/>
</dbReference>
<dbReference type="Proteomes" id="UP000321528">
    <property type="component" value="Unassembled WGS sequence"/>
</dbReference>
<name>A0A418N322_9FLAO</name>
<dbReference type="AlphaFoldDB" id="A0A418N322"/>
<dbReference type="Pfam" id="PF00403">
    <property type="entry name" value="HMA"/>
    <property type="match status" value="1"/>
</dbReference>
<evidence type="ECO:0000313" key="4">
    <source>
        <dbReference type="EMBL" id="TXJ99943.1"/>
    </source>
</evidence>
<dbReference type="Gene3D" id="3.30.70.100">
    <property type="match status" value="1"/>
</dbReference>
<feature type="domain" description="HMA" evidence="2">
    <location>
        <begin position="43"/>
        <end position="108"/>
    </location>
</feature>
<proteinExistence type="predicted"/>
<evidence type="ECO:0000256" key="1">
    <source>
        <dbReference type="ARBA" id="ARBA00022723"/>
    </source>
</evidence>
<dbReference type="PROSITE" id="PS01047">
    <property type="entry name" value="HMA_1"/>
    <property type="match status" value="1"/>
</dbReference>
<keyword evidence="6" id="KW-1185">Reference proteome</keyword>
<evidence type="ECO:0000313" key="3">
    <source>
        <dbReference type="EMBL" id="RIV68252.1"/>
    </source>
</evidence>
<dbReference type="InterPro" id="IPR017969">
    <property type="entry name" value="Heavy-metal-associated_CS"/>
</dbReference>
<dbReference type="EMBL" id="QXFJ01000030">
    <property type="protein sequence ID" value="RIV68252.1"/>
    <property type="molecule type" value="Genomic_DNA"/>
</dbReference>
<dbReference type="SUPFAM" id="SSF55008">
    <property type="entry name" value="HMA, heavy metal-associated domain"/>
    <property type="match status" value="1"/>
</dbReference>
<dbReference type="InterPro" id="IPR036163">
    <property type="entry name" value="HMA_dom_sf"/>
</dbReference>
<keyword evidence="1" id="KW-0479">Metal-binding</keyword>
<dbReference type="InterPro" id="IPR006121">
    <property type="entry name" value="HMA_dom"/>
</dbReference>
<comment type="caution">
    <text evidence="3">The sequence shown here is derived from an EMBL/GenBank/DDBJ whole genome shotgun (WGS) entry which is preliminary data.</text>
</comment>
<dbReference type="GO" id="GO:0046872">
    <property type="term" value="F:metal ion binding"/>
    <property type="evidence" value="ECO:0007669"/>
    <property type="project" value="UniProtKB-KW"/>
</dbReference>
<evidence type="ECO:0000313" key="6">
    <source>
        <dbReference type="Proteomes" id="UP000321528"/>
    </source>
</evidence>
<reference evidence="3 5" key="1">
    <citation type="submission" date="2018-08" db="EMBL/GenBank/DDBJ databases">
        <title>Proposal of Muricauda 72 sp.nov. and Muricauda NH166 sp.nov., isolated from seawater.</title>
        <authorList>
            <person name="Cheng H."/>
            <person name="Wu Y.-H."/>
            <person name="Guo L.-L."/>
            <person name="Xu X.-W."/>
        </authorList>
    </citation>
    <scope>NUCLEOTIDE SEQUENCE [LARGE SCALE GENOMIC DNA]</scope>
    <source>
        <strain evidence="3 5">NH166</strain>
    </source>
</reference>
<dbReference type="EMBL" id="VNWL01000029">
    <property type="protein sequence ID" value="TXJ99943.1"/>
    <property type="molecule type" value="Genomic_DNA"/>
</dbReference>
<sequence>MGQGLFFFKQCPYTESVTFPIRVGTNIVDSRCKIVKIKNDHNMKRRYQIEGMTCDGCRGHVEETLFNVAGVADVAVDLKNAEATVESQFEVRLEKLQKALENKGGHYKIQSMNKAN</sequence>
<gene>
    <name evidence="3" type="ORF">D2U88_13550</name>
    <name evidence="4" type="ORF">FQ019_13410</name>
</gene>
<evidence type="ECO:0000259" key="2">
    <source>
        <dbReference type="PROSITE" id="PS50846"/>
    </source>
</evidence>
<evidence type="ECO:0000313" key="5">
    <source>
        <dbReference type="Proteomes" id="UP000284189"/>
    </source>
</evidence>
<organism evidence="3 5">
    <name type="scientific">Flagellimonas aequoris</name>
    <dbReference type="NCBI Taxonomy" id="2306997"/>
    <lineage>
        <taxon>Bacteria</taxon>
        <taxon>Pseudomonadati</taxon>
        <taxon>Bacteroidota</taxon>
        <taxon>Flavobacteriia</taxon>
        <taxon>Flavobacteriales</taxon>
        <taxon>Flavobacteriaceae</taxon>
        <taxon>Flagellimonas</taxon>
    </lineage>
</organism>
<reference evidence="4 6" key="2">
    <citation type="submission" date="2019-07" db="EMBL/GenBank/DDBJ databases">
        <title>Draft genome of two Muricauda strains isolated from deep sea.</title>
        <authorList>
            <person name="Sun C."/>
        </authorList>
    </citation>
    <scope>NUCLEOTIDE SEQUENCE [LARGE SCALE GENOMIC DNA]</scope>
    <source>
        <strain evidence="4 6">NH166</strain>
    </source>
</reference>
<accession>A0A418N322</accession>
<dbReference type="OrthoDB" id="1521937at2"/>
<dbReference type="Proteomes" id="UP000284189">
    <property type="component" value="Unassembled WGS sequence"/>
</dbReference>
<dbReference type="CDD" id="cd00371">
    <property type="entry name" value="HMA"/>
    <property type="match status" value="1"/>
</dbReference>
<protein>
    <submittedName>
        <fullName evidence="3">Heavy-metal-associated domain-containing protein</fullName>
    </submittedName>
</protein>